<dbReference type="OrthoDB" id="5484371at2"/>
<feature type="region of interest" description="Disordered" evidence="1">
    <location>
        <begin position="22"/>
        <end position="66"/>
    </location>
</feature>
<feature type="chain" id="PRO_5005467166" description="Lipoprotein" evidence="2">
    <location>
        <begin position="19"/>
        <end position="487"/>
    </location>
</feature>
<dbReference type="AlphaFoldDB" id="A0A0K1QG94"/>
<evidence type="ECO:0000313" key="4">
    <source>
        <dbReference type="Proteomes" id="UP000064967"/>
    </source>
</evidence>
<dbReference type="KEGG" id="llu:AKJ09_11123"/>
<proteinExistence type="predicted"/>
<accession>A0A0K1QG94</accession>
<reference evidence="3 4" key="1">
    <citation type="submission" date="2015-08" db="EMBL/GenBank/DDBJ databases">
        <authorList>
            <person name="Babu N.S."/>
            <person name="Beckwith C.J."/>
            <person name="Beseler K.G."/>
            <person name="Brison A."/>
            <person name="Carone J.V."/>
            <person name="Caskin T.P."/>
            <person name="Diamond M."/>
            <person name="Durham M.E."/>
            <person name="Foxe J.M."/>
            <person name="Go M."/>
            <person name="Henderson B.A."/>
            <person name="Jones I.B."/>
            <person name="McGettigan J.A."/>
            <person name="Micheletti S.J."/>
            <person name="Nasrallah M.E."/>
            <person name="Ortiz D."/>
            <person name="Piller C.R."/>
            <person name="Privatt S.R."/>
            <person name="Schneider S.L."/>
            <person name="Sharp S."/>
            <person name="Smith T.C."/>
            <person name="Stanton J.D."/>
            <person name="Ullery H.E."/>
            <person name="Wilson R.J."/>
            <person name="Serrano M.G."/>
            <person name="Buck G."/>
            <person name="Lee V."/>
            <person name="Wang Y."/>
            <person name="Carvalho R."/>
            <person name="Voegtly L."/>
            <person name="Shi R."/>
            <person name="Duckworth R."/>
            <person name="Johnson A."/>
            <person name="Loviza R."/>
            <person name="Walstead R."/>
            <person name="Shah Z."/>
            <person name="Kiflezghi M."/>
            <person name="Wade K."/>
            <person name="Ball S.L."/>
            <person name="Bradley K.W."/>
            <person name="Asai D.J."/>
            <person name="Bowman C.A."/>
            <person name="Russell D.A."/>
            <person name="Pope W.H."/>
            <person name="Jacobs-Sera D."/>
            <person name="Hendrix R.W."/>
            <person name="Hatfull G.F."/>
        </authorList>
    </citation>
    <scope>NUCLEOTIDE SEQUENCE [LARGE SCALE GENOMIC DNA]</scope>
    <source>
        <strain evidence="3 4">DSM 27648</strain>
    </source>
</reference>
<evidence type="ECO:0000313" key="3">
    <source>
        <dbReference type="EMBL" id="AKV04460.1"/>
    </source>
</evidence>
<sequence length="487" mass="53796">MKSRYNLALLLLSTIVAACGSDSDSSGPGGGGDTTGNGTPGGGTSGGSGPSQGAPSHVPTDCPNATRDGYSILDDKAYDTYQIRKVGDVKFARYEKGADGQETVVSEDYQVITALPKRYVVSEAHQGKTFPMDDRGDYWAVDSNYAIPNIPCVTDDLVYAPIVKGHSEPTVTVNGQNKGWPIQEDISAEVAKYQGQKKMWVYTTWPGYRYGYWFRDDVGIRPTWLFTANAGGDASFELFNPSKANWPEGAYNGVTFGLHIDPTGKVYVPKPQPITFPQRKDQPAPPADLRLAYKDWDSDLRCVVINKSSAIIASTRTIWPGGSEAYYPAESFLPGYAVIGQDSDRYWGLKGRETDAASWWAGDDCVGNRCSGQSRMPFRNGCSIDGFDFGQGDGFNWLELKDHMAEIGVKIPPEQMYRIQIYKQDKPDQPARMMVELYYEQDAQGKWQPKMKPGTNTYELTKGDNPRYIVNGHIYAGQRIFAVLLDQ</sequence>
<organism evidence="3 4">
    <name type="scientific">Labilithrix luteola</name>
    <dbReference type="NCBI Taxonomy" id="1391654"/>
    <lineage>
        <taxon>Bacteria</taxon>
        <taxon>Pseudomonadati</taxon>
        <taxon>Myxococcota</taxon>
        <taxon>Polyangia</taxon>
        <taxon>Polyangiales</taxon>
        <taxon>Labilitrichaceae</taxon>
        <taxon>Labilithrix</taxon>
    </lineage>
</organism>
<evidence type="ECO:0008006" key="5">
    <source>
        <dbReference type="Google" id="ProtNLM"/>
    </source>
</evidence>
<keyword evidence="4" id="KW-1185">Reference proteome</keyword>
<dbReference type="Proteomes" id="UP000064967">
    <property type="component" value="Chromosome"/>
</dbReference>
<gene>
    <name evidence="3" type="ORF">AKJ09_11123</name>
</gene>
<evidence type="ECO:0000256" key="1">
    <source>
        <dbReference type="SAM" id="MobiDB-lite"/>
    </source>
</evidence>
<dbReference type="EMBL" id="CP012333">
    <property type="protein sequence ID" value="AKV04460.1"/>
    <property type="molecule type" value="Genomic_DNA"/>
</dbReference>
<evidence type="ECO:0000256" key="2">
    <source>
        <dbReference type="SAM" id="SignalP"/>
    </source>
</evidence>
<dbReference type="STRING" id="1391654.AKJ09_11123"/>
<protein>
    <recommendedName>
        <fullName evidence="5">Lipoprotein</fullName>
    </recommendedName>
</protein>
<dbReference type="PROSITE" id="PS51257">
    <property type="entry name" value="PROKAR_LIPOPROTEIN"/>
    <property type="match status" value="1"/>
</dbReference>
<feature type="signal peptide" evidence="2">
    <location>
        <begin position="1"/>
        <end position="18"/>
    </location>
</feature>
<dbReference type="RefSeq" id="WP_146655071.1">
    <property type="nucleotide sequence ID" value="NZ_CP012333.1"/>
</dbReference>
<feature type="compositionally biased region" description="Gly residues" evidence="1">
    <location>
        <begin position="27"/>
        <end position="50"/>
    </location>
</feature>
<name>A0A0K1QG94_9BACT</name>
<keyword evidence="2" id="KW-0732">Signal</keyword>